<dbReference type="InterPro" id="IPR023033">
    <property type="entry name" value="Ala_tRNA_ligase_euk/bac"/>
</dbReference>
<dbReference type="InterPro" id="IPR002318">
    <property type="entry name" value="Ala-tRNA-lgiase_IIc"/>
</dbReference>
<proteinExistence type="inferred from homology"/>
<dbReference type="InterPro" id="IPR018163">
    <property type="entry name" value="Thr/Ala-tRNA-synth_IIc_edit"/>
</dbReference>
<dbReference type="EC" id="6.1.1.7" evidence="14"/>
<feature type="binding site" evidence="14">
    <location>
        <position position="667"/>
    </location>
    <ligand>
        <name>Zn(2+)</name>
        <dbReference type="ChEBI" id="CHEBI:29105"/>
    </ligand>
</feature>
<dbReference type="Pfam" id="PF01411">
    <property type="entry name" value="tRNA-synt_2c"/>
    <property type="match status" value="1"/>
</dbReference>
<dbReference type="Gene3D" id="3.30.930.10">
    <property type="entry name" value="Bira Bifunctional Protein, Domain 2"/>
    <property type="match status" value="1"/>
</dbReference>
<dbReference type="Pfam" id="PF02272">
    <property type="entry name" value="DHHA1"/>
    <property type="match status" value="1"/>
</dbReference>
<dbReference type="GO" id="GO:0005524">
    <property type="term" value="F:ATP binding"/>
    <property type="evidence" value="ECO:0007669"/>
    <property type="project" value="UniProtKB-UniRule"/>
</dbReference>
<keyword evidence="9 14" id="KW-0694">RNA-binding</keyword>
<dbReference type="PANTHER" id="PTHR11777:SF9">
    <property type="entry name" value="ALANINE--TRNA LIGASE, CYTOPLASMIC"/>
    <property type="match status" value="1"/>
</dbReference>
<dbReference type="FunFam" id="3.30.980.10:FF:000004">
    <property type="entry name" value="Alanine--tRNA ligase, cytoplasmic"/>
    <property type="match status" value="1"/>
</dbReference>
<dbReference type="InterPro" id="IPR050058">
    <property type="entry name" value="Ala-tRNA_ligase"/>
</dbReference>
<keyword evidence="14" id="KW-0963">Cytoplasm</keyword>
<dbReference type="InterPro" id="IPR003156">
    <property type="entry name" value="DHHA1_dom"/>
</dbReference>
<gene>
    <name evidence="14" type="primary">alaS</name>
    <name evidence="17" type="ordered locus">Ethha_2092</name>
</gene>
<dbReference type="PRINTS" id="PR00980">
    <property type="entry name" value="TRNASYNTHALA"/>
</dbReference>
<comment type="cofactor">
    <cofactor evidence="14">
        <name>Zn(2+)</name>
        <dbReference type="ChEBI" id="CHEBI:29105"/>
    </cofactor>
    <text evidence="14">Binds 1 zinc ion per subunit.</text>
</comment>
<dbReference type="eggNOG" id="COG0013">
    <property type="taxonomic scope" value="Bacteria"/>
</dbReference>
<dbReference type="GO" id="GO:0006419">
    <property type="term" value="P:alanyl-tRNA aminoacylation"/>
    <property type="evidence" value="ECO:0007669"/>
    <property type="project" value="UniProtKB-UniRule"/>
</dbReference>
<dbReference type="GO" id="GO:0008270">
    <property type="term" value="F:zinc ion binding"/>
    <property type="evidence" value="ECO:0007669"/>
    <property type="project" value="UniProtKB-UniRule"/>
</dbReference>
<dbReference type="AlphaFoldDB" id="E6U3K9"/>
<dbReference type="SUPFAM" id="SSF101353">
    <property type="entry name" value="Putative anticodon-binding domain of alanyl-tRNA synthetase (AlaRS)"/>
    <property type="match status" value="1"/>
</dbReference>
<evidence type="ECO:0000256" key="4">
    <source>
        <dbReference type="ARBA" id="ARBA00022598"/>
    </source>
</evidence>
<dbReference type="KEGG" id="eha:Ethha_2092"/>
<evidence type="ECO:0000256" key="10">
    <source>
        <dbReference type="ARBA" id="ARBA00022917"/>
    </source>
</evidence>
<evidence type="ECO:0000256" key="8">
    <source>
        <dbReference type="ARBA" id="ARBA00022840"/>
    </source>
</evidence>
<protein>
    <recommendedName>
        <fullName evidence="14">Alanine--tRNA ligase</fullName>
        <ecNumber evidence="14">6.1.1.7</ecNumber>
    </recommendedName>
    <alternativeName>
        <fullName evidence="14">Alanyl-tRNA synthetase</fullName>
        <shortName evidence="14">AlaRS</shortName>
    </alternativeName>
</protein>
<dbReference type="PANTHER" id="PTHR11777">
    <property type="entry name" value="ALANYL-TRNA SYNTHETASE"/>
    <property type="match status" value="1"/>
</dbReference>
<dbReference type="FunFam" id="3.30.930.10:FF:000004">
    <property type="entry name" value="Alanine--tRNA ligase"/>
    <property type="match status" value="1"/>
</dbReference>
<dbReference type="InterPro" id="IPR009000">
    <property type="entry name" value="Transl_B-barrel_sf"/>
</dbReference>
<accession>E6U3K9</accession>
<dbReference type="EMBL" id="CP002400">
    <property type="protein sequence ID" value="ADU27609.1"/>
    <property type="molecule type" value="Genomic_DNA"/>
</dbReference>
<dbReference type="SUPFAM" id="SSF50447">
    <property type="entry name" value="Translation proteins"/>
    <property type="match status" value="1"/>
</dbReference>
<name>E6U3K9_ETHHY</name>
<dbReference type="STRING" id="663278.Ethha_2092"/>
<evidence type="ECO:0000256" key="7">
    <source>
        <dbReference type="ARBA" id="ARBA00022833"/>
    </source>
</evidence>
<feature type="binding site" evidence="14">
    <location>
        <position position="565"/>
    </location>
    <ligand>
        <name>Zn(2+)</name>
        <dbReference type="ChEBI" id="CHEBI:29105"/>
    </ligand>
</feature>
<dbReference type="FunFam" id="2.40.30.130:FF:000001">
    <property type="entry name" value="Alanine--tRNA ligase"/>
    <property type="match status" value="1"/>
</dbReference>
<evidence type="ECO:0000256" key="15">
    <source>
        <dbReference type="SAM" id="MobiDB-lite"/>
    </source>
</evidence>
<evidence type="ECO:0000256" key="12">
    <source>
        <dbReference type="ARBA" id="ARBA00024779"/>
    </source>
</evidence>
<dbReference type="InterPro" id="IPR012947">
    <property type="entry name" value="tRNA_SAD"/>
</dbReference>
<feature type="region of interest" description="Disordered" evidence="15">
    <location>
        <begin position="836"/>
        <end position="855"/>
    </location>
</feature>
<evidence type="ECO:0000313" key="18">
    <source>
        <dbReference type="Proteomes" id="UP000001551"/>
    </source>
</evidence>
<dbReference type="GO" id="GO:0004813">
    <property type="term" value="F:alanine-tRNA ligase activity"/>
    <property type="evidence" value="ECO:0007669"/>
    <property type="project" value="UniProtKB-UniRule"/>
</dbReference>
<comment type="catalytic activity">
    <reaction evidence="13 14">
        <text>tRNA(Ala) + L-alanine + ATP = L-alanyl-tRNA(Ala) + AMP + diphosphate</text>
        <dbReference type="Rhea" id="RHEA:12540"/>
        <dbReference type="Rhea" id="RHEA-COMP:9657"/>
        <dbReference type="Rhea" id="RHEA-COMP:9923"/>
        <dbReference type="ChEBI" id="CHEBI:30616"/>
        <dbReference type="ChEBI" id="CHEBI:33019"/>
        <dbReference type="ChEBI" id="CHEBI:57972"/>
        <dbReference type="ChEBI" id="CHEBI:78442"/>
        <dbReference type="ChEBI" id="CHEBI:78497"/>
        <dbReference type="ChEBI" id="CHEBI:456215"/>
        <dbReference type="EC" id="6.1.1.7"/>
    </reaction>
</comment>
<dbReference type="HOGENOM" id="CLU_004485_1_1_9"/>
<dbReference type="InterPro" id="IPR018164">
    <property type="entry name" value="Ala-tRNA-synth_IIc_N"/>
</dbReference>
<keyword evidence="11 14" id="KW-0030">Aminoacyl-tRNA synthetase</keyword>
<feature type="domain" description="Alanyl-transfer RNA synthetases family profile" evidence="16">
    <location>
        <begin position="4"/>
        <end position="706"/>
    </location>
</feature>
<dbReference type="Pfam" id="PF07973">
    <property type="entry name" value="tRNA_SAD"/>
    <property type="match status" value="1"/>
</dbReference>
<evidence type="ECO:0000256" key="11">
    <source>
        <dbReference type="ARBA" id="ARBA00023146"/>
    </source>
</evidence>
<evidence type="ECO:0000256" key="5">
    <source>
        <dbReference type="ARBA" id="ARBA00022723"/>
    </source>
</evidence>
<dbReference type="NCBIfam" id="TIGR00344">
    <property type="entry name" value="alaS"/>
    <property type="match status" value="1"/>
</dbReference>
<dbReference type="SUPFAM" id="SSF55186">
    <property type="entry name" value="ThrRS/AlaRS common domain"/>
    <property type="match status" value="1"/>
</dbReference>
<dbReference type="GO" id="GO:0140096">
    <property type="term" value="F:catalytic activity, acting on a protein"/>
    <property type="evidence" value="ECO:0007669"/>
    <property type="project" value="UniProtKB-ARBA"/>
</dbReference>
<dbReference type="InterPro" id="IPR018162">
    <property type="entry name" value="Ala-tRNA-ligase_IIc_anticod-bd"/>
</dbReference>
<dbReference type="Gene3D" id="3.10.310.40">
    <property type="match status" value="1"/>
</dbReference>
<comment type="domain">
    <text evidence="14">Consists of three domains; the N-terminal catalytic domain, the editing domain and the C-terminal C-Ala domain. The editing domain removes incorrectly charged amino acids, while the C-Ala domain, along with tRNA(Ala), serves as a bridge to cooperatively bring together the editing and aminoacylation centers thus stimulating deacylation of misacylated tRNAs.</text>
</comment>
<evidence type="ECO:0000313" key="17">
    <source>
        <dbReference type="EMBL" id="ADU27609.1"/>
    </source>
</evidence>
<feature type="binding site" evidence="14">
    <location>
        <position position="561"/>
    </location>
    <ligand>
        <name>Zn(2+)</name>
        <dbReference type="ChEBI" id="CHEBI:29105"/>
    </ligand>
</feature>
<dbReference type="HAMAP" id="MF_00036_B">
    <property type="entry name" value="Ala_tRNA_synth_B"/>
    <property type="match status" value="1"/>
</dbReference>
<evidence type="ECO:0000259" key="16">
    <source>
        <dbReference type="PROSITE" id="PS50860"/>
    </source>
</evidence>
<keyword evidence="18" id="KW-1185">Reference proteome</keyword>
<evidence type="ECO:0000256" key="6">
    <source>
        <dbReference type="ARBA" id="ARBA00022741"/>
    </source>
</evidence>
<dbReference type="Gene3D" id="2.40.30.130">
    <property type="match status" value="1"/>
</dbReference>
<keyword evidence="3 14" id="KW-0820">tRNA-binding</keyword>
<comment type="subcellular location">
    <subcellularLocation>
        <location evidence="1 14">Cytoplasm</location>
    </subcellularLocation>
</comment>
<organism evidence="17 18">
    <name type="scientific">Ethanoligenens harbinense (strain DSM 18485 / JCM 12961 / CGMCC 1.5033 / YUAN-3)</name>
    <dbReference type="NCBI Taxonomy" id="663278"/>
    <lineage>
        <taxon>Bacteria</taxon>
        <taxon>Bacillati</taxon>
        <taxon>Bacillota</taxon>
        <taxon>Clostridia</taxon>
        <taxon>Eubacteriales</taxon>
        <taxon>Oscillospiraceae</taxon>
        <taxon>Ethanoligenens</taxon>
    </lineage>
</organism>
<dbReference type="InterPro" id="IPR018165">
    <property type="entry name" value="Ala-tRNA-synth_IIc_core"/>
</dbReference>
<keyword evidence="4 14" id="KW-0436">Ligase</keyword>
<dbReference type="Gene3D" id="3.30.980.10">
    <property type="entry name" value="Threonyl-trna Synthetase, Chain A, domain 2"/>
    <property type="match status" value="1"/>
</dbReference>
<comment type="similarity">
    <text evidence="2 14">Belongs to the class-II aminoacyl-tRNA synthetase family.</text>
</comment>
<keyword evidence="8 14" id="KW-0067">ATP-binding</keyword>
<evidence type="ECO:0000256" key="2">
    <source>
        <dbReference type="ARBA" id="ARBA00008226"/>
    </source>
</evidence>
<feature type="binding site" evidence="14">
    <location>
        <position position="663"/>
    </location>
    <ligand>
        <name>Zn(2+)</name>
        <dbReference type="ChEBI" id="CHEBI:29105"/>
    </ligand>
</feature>
<dbReference type="Gene3D" id="3.30.54.20">
    <property type="match status" value="1"/>
</dbReference>
<keyword evidence="7 14" id="KW-0862">Zinc</keyword>
<comment type="function">
    <text evidence="12 14">Catalyzes the attachment of alanine to tRNA(Ala) in a two-step reaction: alanine is first activated by ATP to form Ala-AMP and then transferred to the acceptor end of tRNA(Ala). Also edits incorrectly charged Ser-tRNA(Ala) and Gly-tRNA(Ala) via its editing domain.</text>
</comment>
<dbReference type="Gene3D" id="6.10.250.550">
    <property type="match status" value="1"/>
</dbReference>
<dbReference type="GO" id="GO:0000049">
    <property type="term" value="F:tRNA binding"/>
    <property type="evidence" value="ECO:0007669"/>
    <property type="project" value="UniProtKB-KW"/>
</dbReference>
<evidence type="ECO:0000256" key="9">
    <source>
        <dbReference type="ARBA" id="ARBA00022884"/>
    </source>
</evidence>
<dbReference type="InterPro" id="IPR045864">
    <property type="entry name" value="aa-tRNA-synth_II/BPL/LPL"/>
</dbReference>
<evidence type="ECO:0000256" key="3">
    <source>
        <dbReference type="ARBA" id="ARBA00022555"/>
    </source>
</evidence>
<dbReference type="CDD" id="cd00673">
    <property type="entry name" value="AlaRS_core"/>
    <property type="match status" value="1"/>
</dbReference>
<dbReference type="RefSeq" id="WP_013485957.1">
    <property type="nucleotide sequence ID" value="NC_014828.1"/>
</dbReference>
<evidence type="ECO:0000256" key="14">
    <source>
        <dbReference type="HAMAP-Rule" id="MF_00036"/>
    </source>
</evidence>
<keyword evidence="10 14" id="KW-0648">Protein biosynthesis</keyword>
<dbReference type="PROSITE" id="PS50860">
    <property type="entry name" value="AA_TRNA_LIGASE_II_ALA"/>
    <property type="match status" value="1"/>
</dbReference>
<evidence type="ECO:0000256" key="13">
    <source>
        <dbReference type="ARBA" id="ARBA00048300"/>
    </source>
</evidence>
<reference evidence="17 18" key="1">
    <citation type="submission" date="2010-12" db="EMBL/GenBank/DDBJ databases">
        <title>Complete sequence of Ethanoligenens harbinense YUAN-3.</title>
        <authorList>
            <person name="Lucas S."/>
            <person name="Copeland A."/>
            <person name="Lapidus A."/>
            <person name="Cheng J.-F."/>
            <person name="Bruce D."/>
            <person name="Goodwin L."/>
            <person name="Pitluck S."/>
            <person name="Chertkov O."/>
            <person name="Misra M."/>
            <person name="Detter J.C."/>
            <person name="Han C."/>
            <person name="Tapia R."/>
            <person name="Land M."/>
            <person name="Hauser L."/>
            <person name="Jeffries C."/>
            <person name="Kyrpides N."/>
            <person name="Ivanova N."/>
            <person name="Mikhailova N."/>
            <person name="Wang A."/>
            <person name="Mouttaki H."/>
            <person name="He Z."/>
            <person name="Zhou J."/>
            <person name="Hemme C.L."/>
            <person name="Woyke T."/>
        </authorList>
    </citation>
    <scope>NUCLEOTIDE SEQUENCE [LARGE SCALE GENOMIC DNA]</scope>
    <source>
        <strain evidence="18">DSM 18485 / JCM 12961 / CGMCC 1.5033 / YUAN-3</strain>
    </source>
</reference>
<dbReference type="FunFam" id="3.10.310.40:FF:000001">
    <property type="entry name" value="Alanine--tRNA ligase"/>
    <property type="match status" value="1"/>
</dbReference>
<dbReference type="SMART" id="SM00863">
    <property type="entry name" value="tRNA_SAD"/>
    <property type="match status" value="1"/>
</dbReference>
<evidence type="ECO:0000256" key="1">
    <source>
        <dbReference type="ARBA" id="ARBA00004496"/>
    </source>
</evidence>
<keyword evidence="6 14" id="KW-0547">Nucleotide-binding</keyword>
<dbReference type="SUPFAM" id="SSF55681">
    <property type="entry name" value="Class II aaRS and biotin synthetases"/>
    <property type="match status" value="1"/>
</dbReference>
<sequence>MEWTGLNELREKYLAFFESKGHLRLPSFPLVPQGDNSLLLINSGMAPMKKYFLGQVTPPSKRVTTCQKCVRTPDIEHVGKDDRHGTYFEMLGNFSFGDYFKHEACAWGWEFVTKVVKLPEDKVYVTIYLDDDEAFDIWTKEVGVDPSHIVRLGKEDNFWEHGSGPCGPCSEIYFDRGEEHGCGKPTCGVGCDCDRYVEFWNIVFSQYDSDGKGTYTPMAKPNIDTGMGLERLACVMQDVNNLFEVDTVQNIMKHTGRIAGVTYGEDAKADISLRVITDHIRSTVFLVGDGVLPSNEGRGYVLRRLLRRAARHGRLLGIREPFLYQVAETVVHENAAAYPDLVEKQSYIQSVIKAEEERFAATIDQGLQLLEQRIAALPAGGVLSGDDAFKLYDTFGFPLDLTSDILEERGFSVDADGFEKRMKEQRARARAARAAGMGAAWEDSKDEDTPETRFVGYEKLSCAAKVAAIITEGERVGLADQGSTVSVVLDTTPFYAESGGQVGDTGLLTAAGVCVQVTDCRKSPTGRFLHIGKVVEGSLSAGETMQAQVDAPRRRAVMRNHSAAHLLQAALRSVLGTHVQQAGQLVNDRHVRFDFTHFAALTADELAAVEKEVNTAILSALPVVTRTMAVEEAKKTGAMALFSEKYGDVVRVVQMGDVSKELCGGTHVDNTGKIGLFRIVSETSVSAGVRRIEAVTGTNVLELLRGQDIAIKEAAQVLKAAPAELPQRAAQVAGELREKDRVIETLRGRIAAMQMDALLAAAKEVGVFRLITASLKEMDVDGLRMITDRVRESDPQAVIVLAGMAGGKVVFAAACGKEAVKNGAHAGNLLRTAAKITGGGGGGRPDSATAGGRDASRVAEALQSVEAGLEAVKK</sequence>
<dbReference type="GO" id="GO:0005829">
    <property type="term" value="C:cytosol"/>
    <property type="evidence" value="ECO:0007669"/>
    <property type="project" value="TreeGrafter"/>
</dbReference>
<keyword evidence="5 14" id="KW-0479">Metal-binding</keyword>
<dbReference type="FunFam" id="3.30.54.20:FF:000001">
    <property type="entry name" value="Alanine--tRNA ligase"/>
    <property type="match status" value="1"/>
</dbReference>
<dbReference type="Proteomes" id="UP000001551">
    <property type="component" value="Chromosome"/>
</dbReference>
<dbReference type="GO" id="GO:0002161">
    <property type="term" value="F:aminoacyl-tRNA deacylase activity"/>
    <property type="evidence" value="ECO:0007669"/>
    <property type="project" value="TreeGrafter"/>
</dbReference>
<dbReference type="GO" id="GO:0016740">
    <property type="term" value="F:transferase activity"/>
    <property type="evidence" value="ECO:0007669"/>
    <property type="project" value="UniProtKB-ARBA"/>
</dbReference>